<gene>
    <name evidence="1" type="ORF">MCB1EB_0450</name>
</gene>
<evidence type="ECO:0000313" key="2">
    <source>
        <dbReference type="Proteomes" id="UP000282597"/>
    </source>
</evidence>
<name>A0A2Z6ET93_9BURK</name>
<dbReference type="RefSeq" id="WP_045363192.1">
    <property type="nucleotide sequence ID" value="NZ_AP018150.1"/>
</dbReference>
<accession>A0A2Z6ET93</accession>
<dbReference type="EMBL" id="AP018150">
    <property type="protein sequence ID" value="BBE08611.1"/>
    <property type="molecule type" value="Genomic_DNA"/>
</dbReference>
<dbReference type="AlphaFoldDB" id="A0A2Z6ET93"/>
<proteinExistence type="predicted"/>
<organism evidence="1 2">
    <name type="scientific">Mycoavidus cysteinexigens</name>
    <dbReference type="NCBI Taxonomy" id="1553431"/>
    <lineage>
        <taxon>Bacteria</taxon>
        <taxon>Pseudomonadati</taxon>
        <taxon>Pseudomonadota</taxon>
        <taxon>Betaproteobacteria</taxon>
        <taxon>Burkholderiales</taxon>
        <taxon>Burkholderiaceae</taxon>
        <taxon>Mycoavidus</taxon>
    </lineage>
</organism>
<protein>
    <submittedName>
        <fullName evidence="1">Uncharacterized protein</fullName>
    </submittedName>
</protein>
<reference evidence="1 2" key="1">
    <citation type="journal article" date="2018" name="Microbes Environ.">
        <title>Comparative Genomic Insights into Endofungal Lifestyles of Two Bacterial Endosymbionts, Mycoavidus cysteinexigens and Burkholderia rhizoxinica.</title>
        <authorList>
            <person name="Sharmin D."/>
            <person name="Guo Y."/>
            <person name="Nishizawa T."/>
            <person name="Ohshima S."/>
            <person name="Sato Y."/>
            <person name="Takashima Y."/>
            <person name="Narisawa K."/>
            <person name="Ohta H."/>
        </authorList>
    </citation>
    <scope>NUCLEOTIDE SEQUENCE [LARGE SCALE GENOMIC DNA]</scope>
    <source>
        <strain evidence="1 2">B1-EB</strain>
    </source>
</reference>
<dbReference type="KEGG" id="mcys:MCB1EB_0450"/>
<sequence>MKSEKNVKLYSYAVLDYDEQFEDGYFFESMLDEGAVEGLVQAAAEHLDSECIWGAASGEGEILMEVFKADGVSLGVFEVHKRLTASFNIYPKNKSVDSTSQAGSSHG</sequence>
<keyword evidence="2" id="KW-1185">Reference proteome</keyword>
<dbReference type="Proteomes" id="UP000282597">
    <property type="component" value="Chromosome"/>
</dbReference>
<evidence type="ECO:0000313" key="1">
    <source>
        <dbReference type="EMBL" id="BBE08611.1"/>
    </source>
</evidence>